<organism evidence="1 2">
    <name type="scientific">Pyropia yezoensis</name>
    <name type="common">Susabi-nori</name>
    <name type="synonym">Porphyra yezoensis</name>
    <dbReference type="NCBI Taxonomy" id="2788"/>
    <lineage>
        <taxon>Eukaryota</taxon>
        <taxon>Rhodophyta</taxon>
        <taxon>Bangiophyceae</taxon>
        <taxon>Bangiales</taxon>
        <taxon>Bangiaceae</taxon>
        <taxon>Pyropia</taxon>
    </lineage>
</organism>
<name>A0ACC3C4V3_PYRYE</name>
<gene>
    <name evidence="1" type="ORF">I4F81_007355</name>
</gene>
<keyword evidence="2" id="KW-1185">Reference proteome</keyword>
<dbReference type="EMBL" id="CM020619">
    <property type="protein sequence ID" value="KAK1864813.1"/>
    <property type="molecule type" value="Genomic_DNA"/>
</dbReference>
<dbReference type="Proteomes" id="UP000798662">
    <property type="component" value="Chromosome 2"/>
</dbReference>
<proteinExistence type="predicted"/>
<sequence>MFDRLKRTLPAAPASVTHKAQILEYTIAQLRGMMTRTMELEAELAVSSPRNTSDWVGRVVASAGSFPDAMIELMKLFCFRRGWNSAALDSGITPRPSASATLAAANAALERFSIESRAWRFRPKVGVPGRVWSTMRPEWLASLADDRGTFLRAPLARRFGLRVCLAVPVTVSGNVAAVVAFYDTVARPFDPACYDLAVKLTCALGNAYGAKRSGM</sequence>
<evidence type="ECO:0000313" key="2">
    <source>
        <dbReference type="Proteomes" id="UP000798662"/>
    </source>
</evidence>
<evidence type="ECO:0000313" key="1">
    <source>
        <dbReference type="EMBL" id="KAK1864813.1"/>
    </source>
</evidence>
<accession>A0ACC3C4V3</accession>
<comment type="caution">
    <text evidence="1">The sequence shown here is derived from an EMBL/GenBank/DDBJ whole genome shotgun (WGS) entry which is preliminary data.</text>
</comment>
<reference evidence="1" key="1">
    <citation type="submission" date="2019-11" db="EMBL/GenBank/DDBJ databases">
        <title>Nori genome reveals adaptations in red seaweeds to the harsh intertidal environment.</title>
        <authorList>
            <person name="Wang D."/>
            <person name="Mao Y."/>
        </authorList>
    </citation>
    <scope>NUCLEOTIDE SEQUENCE</scope>
    <source>
        <tissue evidence="1">Gametophyte</tissue>
    </source>
</reference>
<protein>
    <submittedName>
        <fullName evidence="1">Uncharacterized protein</fullName>
    </submittedName>
</protein>